<dbReference type="GO" id="GO:0017148">
    <property type="term" value="P:negative regulation of translation"/>
    <property type="evidence" value="ECO:0007669"/>
    <property type="project" value="UniProtKB-KW"/>
</dbReference>
<dbReference type="InterPro" id="IPR032675">
    <property type="entry name" value="LRR_dom_sf"/>
</dbReference>
<dbReference type="Gramene" id="EOY12416">
    <property type="protein sequence ID" value="EOY12416"/>
    <property type="gene ID" value="TCM_030938"/>
</dbReference>
<feature type="domain" description="DUF6598" evidence="3">
    <location>
        <begin position="2035"/>
        <end position="2278"/>
    </location>
</feature>
<dbReference type="SUPFAM" id="SSF52540">
    <property type="entry name" value="P-loop containing nucleoside triphosphate hydrolases"/>
    <property type="match status" value="1"/>
</dbReference>
<dbReference type="PANTHER" id="PTHR33453">
    <property type="match status" value="1"/>
</dbReference>
<dbReference type="GO" id="GO:0043531">
    <property type="term" value="F:ADP binding"/>
    <property type="evidence" value="ECO:0007669"/>
    <property type="project" value="InterPro"/>
</dbReference>
<feature type="coiled-coil region" evidence="2">
    <location>
        <begin position="905"/>
        <end position="960"/>
    </location>
</feature>
<dbReference type="GO" id="GO:0030598">
    <property type="term" value="F:rRNA N-glycosylase activity"/>
    <property type="evidence" value="ECO:0007669"/>
    <property type="project" value="UniProtKB-EC"/>
</dbReference>
<dbReference type="InterPro" id="IPR046533">
    <property type="entry name" value="DUF6598"/>
</dbReference>
<dbReference type="GO" id="GO:0006952">
    <property type="term" value="P:defense response"/>
    <property type="evidence" value="ECO:0007669"/>
    <property type="project" value="UniProtKB-KW"/>
</dbReference>
<evidence type="ECO:0000259" key="4">
    <source>
        <dbReference type="Pfam" id="PF23247"/>
    </source>
</evidence>
<feature type="domain" description="Disease resistance protein At4g27190-like leucine-rich repeats" evidence="4">
    <location>
        <begin position="1256"/>
        <end position="1352"/>
    </location>
</feature>
<dbReference type="Gene3D" id="3.40.420.10">
    <property type="entry name" value="Ricin (A subunit), domain 1"/>
    <property type="match status" value="2"/>
</dbReference>
<reference evidence="5 6" key="1">
    <citation type="journal article" date="2013" name="Genome Biol.">
        <title>The genome sequence of the most widely cultivated cacao type and its use to identify candidate genes regulating pod color.</title>
        <authorList>
            <person name="Motamayor J.C."/>
            <person name="Mockaitis K."/>
            <person name="Schmutz J."/>
            <person name="Haiminen N."/>
            <person name="Iii D.L."/>
            <person name="Cornejo O."/>
            <person name="Findley S.D."/>
            <person name="Zheng P."/>
            <person name="Utro F."/>
            <person name="Royaert S."/>
            <person name="Saski C."/>
            <person name="Jenkins J."/>
            <person name="Podicheti R."/>
            <person name="Zhao M."/>
            <person name="Scheffler B.E."/>
            <person name="Stack J.C."/>
            <person name="Feltus F.A."/>
            <person name="Mustiga G.M."/>
            <person name="Amores F."/>
            <person name="Phillips W."/>
            <person name="Marelli J.P."/>
            <person name="May G.D."/>
            <person name="Shapiro H."/>
            <person name="Ma J."/>
            <person name="Bustamante C.D."/>
            <person name="Schnell R.J."/>
            <person name="Main D."/>
            <person name="Gilbert D."/>
            <person name="Parida L."/>
            <person name="Kuhn D.N."/>
        </authorList>
    </citation>
    <scope>NUCLEOTIDE SEQUENCE [LARGE SCALE GENOMIC DNA]</scope>
    <source>
        <strain evidence="6">cv. Matina 1-6</strain>
    </source>
</reference>
<dbReference type="SUPFAM" id="SSF56371">
    <property type="entry name" value="Ribosome inactivating proteins (RIP)"/>
    <property type="match status" value="2"/>
</dbReference>
<keyword evidence="1" id="KW-0611">Plant defense</keyword>
<comment type="catalytic activity">
    <reaction evidence="1">
        <text>Endohydrolysis of the N-glycosidic bond at one specific adenosine on the 28S rRNA.</text>
        <dbReference type="EC" id="3.2.2.22"/>
    </reaction>
</comment>
<name>A0A061F5T3_THECC</name>
<dbReference type="PRINTS" id="PR00396">
    <property type="entry name" value="SHIGARICIN"/>
</dbReference>
<dbReference type="InterPro" id="IPR016138">
    <property type="entry name" value="Ribosome_inactivat_prot_sub1"/>
</dbReference>
<dbReference type="InterPro" id="IPR027417">
    <property type="entry name" value="P-loop_NTPase"/>
</dbReference>
<feature type="domain" description="DUF6598" evidence="3">
    <location>
        <begin position="647"/>
        <end position="866"/>
    </location>
</feature>
<gene>
    <name evidence="5" type="ORF">TCM_030938</name>
</gene>
<dbReference type="Gene3D" id="3.80.10.10">
    <property type="entry name" value="Ribonuclease Inhibitor"/>
    <property type="match status" value="2"/>
</dbReference>
<sequence length="2753" mass="307381">MAGRHTSIANTAAVAAAATNVQYERALVSIEYVRVNNIDKRTPGHLYGTVKVKDFWGLHTVYDRSSSDYESKGPGEFATLTGPSDAISGYDVFIISVSLWHHDSLSPKDEIAQGDIVWEPRNENLTFANYDKRLEKVVFGQYGSVTVGYSVIRYALNATVKVVLINGDNKSPADVHGTIKASQVIGVSETSLTLFEKSSGEYVQVSPNQSIPLTRSVVVAPASSGLTIMADLWNYDTLSPDHQIAKGSAHFDAVVGTQIKSIYSQHGEVQVSVTCNAGLKDVTSPLNDVAREVTGECKGLPLAIVTLGRALKDETLDGGNVEYVRVNNIDKETPGHLYGTVKVKGFWGLHTVYDRSSSDYESKGGHASAAFNVDENDYQRFIEGLRSILSFSRSHSIGVLRPQTEPVSWLDIRLTSGDSTIFLRIDQRDLYVRGYSRDNGGTFWEFSDSSLISGSRRLAYSGSYVDGYNVVRAAGGDVTRGTLQLGYQNLRNAIANLARTEDPNSTQNNGLQNCARALLILTQMISESTRFPLITNHIVTNWHNSAPLTRQLVRLQQSFGTFSSAVQRADFPNWTANTPLPNIPEPNEANIWTVGQAIAAVGILINVPRTSSRMKRQADVDVGNARNADTAVVAAADTNVSYVRTLVSIEYVRVNNIDSEDPGQLYGTVKVKDFWGVHQVYDRSSSDYESKGPGGFATLTGPSTGISGDDVFGISVNLWDHDSLSPDDEIAEGDIVWEPRNENLTFANYDKRLEKDVAGKYGNVTVGYSVVRQALNATVKVLLINGDNESSAEVYGTIKASQVIGGSSTSLTLFEKSSGEYVPVKPYQSIPLTRSVVVAPVSSGLTITADLWDYDTLSHDDQIAKGSLHFDAWVGTQARSIYGQYGEVEVGTHNSLCTFCFGKFIEDFRNQSTKHELAIDKLQNEVNEARRQTELIEHDVEDWLTKAREEREDVKRLLDEIEVFQSVSCLGLEILLKYERLEFIPSKDFMPSESSNSAFKEIMEALNNGDVNMMGLHGMGRVDLRSLYLENCELENASALGNLKELEILVIHFSDIKKLPYELWELTTLRLLAIWDESRVLIIQNLQPRLERLDEIHLHPYIEWGITSISKLCSSPCLTSLSLMFSSKLIAKSFTFPPLESFIIIVNSEAPYDYKECGTSRRILTISGFSLNAFTKLFWNVEELTLYNSMDYKNVVPSADRGGLNELTSFHIEDCKDLEYLVDTTQEQGPNSTAFSNMVKLTLKNMICLKELCHVPGLQNLKQVGVEDCLGLQVAFQILRPLHANEENQTSLLSSLTKLELDSLPELKYIWKGPPHLVKLQSLEVIRIERCPKLISLFSAVIAQKCSNLKSLFPISVARFLSKLSVISIDGASKLEQVFGCQGVVDFGDEQIGKVLSDLHQLLLKELPSLKTFSPMGYRFRFPYLNSLRVLGCPRLSTGFSIDSKDVVHAITEVVEINEFFSVQDVCFKSSEEIPCFQLDGSSRGKSGLAGCDGVLSNEGSVIGLFFESLDTQESNFAELMGIKQASQIKICDNCNDPSLVATGVRDLREIPSSGYTPIAFNVDEDDYQTFVESFRSILSSSISHDVNVLMPQSQPLSWCRQSPYIFSRSYVTNSGRFLEKDYIRKLRPFLDWRFRPRSILAIIDLNIMILPPIDNNVDFHPASLASILFNTGFQDFNRLRLAPRGRPQCSGKFSSSAPYNLHPNIKYNTINTNSIRKALVEIYFTIRHHLETSKHASTINEILQFCPNQFICKTIRRDTSIAFNVDEDDYQTFIQNLRSILSSSMSHDIHVLMPQTEPVSWLDIRLTSGDSTIILRIDQRNLYVRGYSRDIEDEPFWEFSDSSLIPGSRHLAYGGSYVDGYNFIVAAGTTRLNVHLGLPNLRNAIAILATTEDPNSTQNNALQDCARALLVLTQMIAESARFQLITNHIVTNWFDSTRLTSQLVRMQQSFGTFSSAVQRADFPYWTPNTPLPNVPNPNTANIWTVGQAIAALGILLYVPRISSRMKRQVHVDVGNARNTDIAVDANVSHPRTLVSIEYVRVNDIDSENPGELYGTVKVKDFWGVHTVYDRSSSNYESKRPGEFATLTGPSTAISGDDVFVISVSLWDYDIISPDDEIAQGDIVWEPRTENITFANYDQRLEKVVYGEYGNVTVGFSVVRQALNATIDVLLINGDKESPADVYGTIKASQVIGGSSTSLTLFEKSSSEYVQVRPHHSIPLTRSVVVVPMTSGLTITTDLWDYDTISPDDPIAQGSEYFDAVVGTQTKSIYGKYGEVQIIEERLLNLLLQLPVPWGTWQQNTHHLISIAFFGFGKIVEHFKNQRNELELRQDWVKDDVDEAQRQTEVIEKDVEDWLTRAEKELREAQSLEDDIERNKCFKWCPSWGWRHCLGHQATLLGLEFISSKDFMASESSNSAFKEIMEALKKDDVNMIGLYGMGGVAKEVVGECKGLPLAIVTMGRALKDEILDGWEAVNPRLKDSRHKENQDVCGGIYSRLQISYDYLKGSNSRSCLLLCSLFLEGCEISIDQLTMYGIGQGMFHDVNLLEDARREMCVTIKNLQKSGLLLEISNERRAKMHDVKLPYNLWELTTLRLLAVRDTLSVLIPQNLQPRLERLEELHLDGDIELGITSISKLCSLPRLTSLSLWVSSTLIPKSLVFPPLQSFFISITSKALDVYNKYKDPYDGYGTSVRILEISKFSLNAFRKLLSNVEDLTVDNDMDYKNIVPSADEGGLKENVEDCKDLEDLIDATQDN</sequence>
<evidence type="ECO:0000256" key="1">
    <source>
        <dbReference type="RuleBase" id="RU004915"/>
    </source>
</evidence>
<dbReference type="Pfam" id="PF00161">
    <property type="entry name" value="RIP"/>
    <property type="match status" value="2"/>
</dbReference>
<dbReference type="InterPro" id="IPR057135">
    <property type="entry name" value="At4g27190-like_LRR"/>
</dbReference>
<comment type="similarity">
    <text evidence="1">Belongs to the ribosome-inactivating protein family.</text>
</comment>
<dbReference type="HOGENOM" id="CLU_227053_0_0_1"/>
<proteinExistence type="inferred from homology"/>
<keyword evidence="6" id="KW-1185">Reference proteome</keyword>
<dbReference type="Gene3D" id="1.10.8.430">
    <property type="entry name" value="Helical domain of apoptotic protease-activating factors"/>
    <property type="match status" value="2"/>
</dbReference>
<dbReference type="PANTHER" id="PTHR33453:SF34">
    <property type="entry name" value="RIBOSOME-INACTIVATING PROTEIN"/>
    <property type="match status" value="1"/>
</dbReference>
<dbReference type="InterPro" id="IPR001574">
    <property type="entry name" value="Ribosome_inactivat_prot"/>
</dbReference>
<keyword evidence="2" id="KW-0175">Coiled coil</keyword>
<evidence type="ECO:0000313" key="6">
    <source>
        <dbReference type="Proteomes" id="UP000026915"/>
    </source>
</evidence>
<dbReference type="InParanoid" id="A0A061F5T3"/>
<dbReference type="Pfam" id="PF23247">
    <property type="entry name" value="LRR_RPS2"/>
    <property type="match status" value="1"/>
</dbReference>
<dbReference type="InterPro" id="IPR017989">
    <property type="entry name" value="Ribosome_inactivat_1/2"/>
</dbReference>
<feature type="domain" description="DUF6598" evidence="3">
    <location>
        <begin position="28"/>
        <end position="273"/>
    </location>
</feature>
<accession>A0A061F5T3</accession>
<dbReference type="InterPro" id="IPR042197">
    <property type="entry name" value="Apaf_helical"/>
</dbReference>
<keyword evidence="1" id="KW-0800">Toxin</keyword>
<dbReference type="Pfam" id="PF20241">
    <property type="entry name" value="DUF6598"/>
    <property type="match status" value="3"/>
</dbReference>
<dbReference type="SUPFAM" id="SSF52058">
    <property type="entry name" value="L domain-like"/>
    <property type="match status" value="1"/>
</dbReference>
<dbReference type="GO" id="GO:0090729">
    <property type="term" value="F:toxin activity"/>
    <property type="evidence" value="ECO:0007669"/>
    <property type="project" value="UniProtKB-KW"/>
</dbReference>
<keyword evidence="1" id="KW-0378">Hydrolase</keyword>
<dbReference type="InterPro" id="IPR036041">
    <property type="entry name" value="Ribosome-inact_prot_sf"/>
</dbReference>
<feature type="coiled-coil region" evidence="2">
    <location>
        <begin position="2323"/>
        <end position="2375"/>
    </location>
</feature>
<protein>
    <submittedName>
        <fullName evidence="5">Uncharacterized protein</fullName>
    </submittedName>
</protein>
<evidence type="ECO:0000259" key="3">
    <source>
        <dbReference type="Pfam" id="PF20241"/>
    </source>
</evidence>
<dbReference type="Proteomes" id="UP000026915">
    <property type="component" value="Chromosome 7"/>
</dbReference>
<evidence type="ECO:0000256" key="2">
    <source>
        <dbReference type="SAM" id="Coils"/>
    </source>
</evidence>
<dbReference type="eggNOG" id="KOG4658">
    <property type="taxonomic scope" value="Eukaryota"/>
</dbReference>
<keyword evidence="1" id="KW-0652">Protein synthesis inhibitor</keyword>
<dbReference type="EMBL" id="CM001885">
    <property type="protein sequence ID" value="EOY12416.1"/>
    <property type="molecule type" value="Genomic_DNA"/>
</dbReference>
<organism evidence="5 6">
    <name type="scientific">Theobroma cacao</name>
    <name type="common">Cacao</name>
    <name type="synonym">Cocoa</name>
    <dbReference type="NCBI Taxonomy" id="3641"/>
    <lineage>
        <taxon>Eukaryota</taxon>
        <taxon>Viridiplantae</taxon>
        <taxon>Streptophyta</taxon>
        <taxon>Embryophyta</taxon>
        <taxon>Tracheophyta</taxon>
        <taxon>Spermatophyta</taxon>
        <taxon>Magnoliopsida</taxon>
        <taxon>eudicotyledons</taxon>
        <taxon>Gunneridae</taxon>
        <taxon>Pentapetalae</taxon>
        <taxon>rosids</taxon>
        <taxon>malvids</taxon>
        <taxon>Malvales</taxon>
        <taxon>Malvaceae</taxon>
        <taxon>Byttnerioideae</taxon>
        <taxon>Theobroma</taxon>
    </lineage>
</organism>
<evidence type="ECO:0000313" key="5">
    <source>
        <dbReference type="EMBL" id="EOY12416.1"/>
    </source>
</evidence>